<organism evidence="2 3">
    <name type="scientific">Hibiscus sabdariffa</name>
    <name type="common">roselle</name>
    <dbReference type="NCBI Taxonomy" id="183260"/>
    <lineage>
        <taxon>Eukaryota</taxon>
        <taxon>Viridiplantae</taxon>
        <taxon>Streptophyta</taxon>
        <taxon>Embryophyta</taxon>
        <taxon>Tracheophyta</taxon>
        <taxon>Spermatophyta</taxon>
        <taxon>Magnoliopsida</taxon>
        <taxon>eudicotyledons</taxon>
        <taxon>Gunneridae</taxon>
        <taxon>Pentapetalae</taxon>
        <taxon>rosids</taxon>
        <taxon>malvids</taxon>
        <taxon>Malvales</taxon>
        <taxon>Malvaceae</taxon>
        <taxon>Malvoideae</taxon>
        <taxon>Hibiscus</taxon>
    </lineage>
</organism>
<dbReference type="InterPro" id="IPR053151">
    <property type="entry name" value="RNase_H-like"/>
</dbReference>
<dbReference type="InterPro" id="IPR002156">
    <property type="entry name" value="RNaseH_domain"/>
</dbReference>
<dbReference type="EMBL" id="JBBPBM010000059">
    <property type="protein sequence ID" value="KAK8516340.1"/>
    <property type="molecule type" value="Genomic_DNA"/>
</dbReference>
<evidence type="ECO:0000259" key="1">
    <source>
        <dbReference type="Pfam" id="PF13456"/>
    </source>
</evidence>
<gene>
    <name evidence="2" type="ORF">V6N12_068947</name>
</gene>
<accession>A0ABR2CA93</accession>
<dbReference type="Proteomes" id="UP001472677">
    <property type="component" value="Unassembled WGS sequence"/>
</dbReference>
<evidence type="ECO:0000313" key="2">
    <source>
        <dbReference type="EMBL" id="KAK8516340.1"/>
    </source>
</evidence>
<dbReference type="PANTHER" id="PTHR47723:SF19">
    <property type="entry name" value="POLYNUCLEOTIDYL TRANSFERASE, RIBONUCLEASE H-LIKE SUPERFAMILY PROTEIN"/>
    <property type="match status" value="1"/>
</dbReference>
<dbReference type="InterPro" id="IPR044730">
    <property type="entry name" value="RNase_H-like_dom_plant"/>
</dbReference>
<evidence type="ECO:0000313" key="3">
    <source>
        <dbReference type="Proteomes" id="UP001472677"/>
    </source>
</evidence>
<proteinExistence type="predicted"/>
<protein>
    <recommendedName>
        <fullName evidence="1">RNase H type-1 domain-containing protein</fullName>
    </recommendedName>
</protein>
<sequence length="96" mass="10259">MGFSSCGGAIRTDDGGWLLGFCLYVGVCSILEAELWGIVEGLRLAWAAAVRAVPLGVDNGDVAWVVHDSTHGSGLHELVPNLQELLSRGWVFQTYA</sequence>
<feature type="domain" description="RNase H type-1" evidence="1">
    <location>
        <begin position="4"/>
        <end position="93"/>
    </location>
</feature>
<name>A0ABR2CA93_9ROSI</name>
<dbReference type="SUPFAM" id="SSF53098">
    <property type="entry name" value="Ribonuclease H-like"/>
    <property type="match status" value="1"/>
</dbReference>
<dbReference type="PANTHER" id="PTHR47723">
    <property type="entry name" value="OS05G0353850 PROTEIN"/>
    <property type="match status" value="1"/>
</dbReference>
<comment type="caution">
    <text evidence="2">The sequence shown here is derived from an EMBL/GenBank/DDBJ whole genome shotgun (WGS) entry which is preliminary data.</text>
</comment>
<dbReference type="Pfam" id="PF13456">
    <property type="entry name" value="RVT_3"/>
    <property type="match status" value="1"/>
</dbReference>
<keyword evidence="3" id="KW-1185">Reference proteome</keyword>
<dbReference type="CDD" id="cd06222">
    <property type="entry name" value="RNase_H_like"/>
    <property type="match status" value="1"/>
</dbReference>
<reference evidence="2 3" key="1">
    <citation type="journal article" date="2024" name="G3 (Bethesda)">
        <title>Genome assembly of Hibiscus sabdariffa L. provides insights into metabolisms of medicinal natural products.</title>
        <authorList>
            <person name="Kim T."/>
        </authorList>
    </citation>
    <scope>NUCLEOTIDE SEQUENCE [LARGE SCALE GENOMIC DNA]</scope>
    <source>
        <strain evidence="2">TK-2024</strain>
        <tissue evidence="2">Old leaves</tissue>
    </source>
</reference>
<dbReference type="InterPro" id="IPR012337">
    <property type="entry name" value="RNaseH-like_sf"/>
</dbReference>